<dbReference type="SMART" id="SM00479">
    <property type="entry name" value="EXOIII"/>
    <property type="match status" value="1"/>
</dbReference>
<evidence type="ECO:0000256" key="1">
    <source>
        <dbReference type="ARBA" id="ARBA00025483"/>
    </source>
</evidence>
<dbReference type="GO" id="GO:0008408">
    <property type="term" value="F:3'-5' exonuclease activity"/>
    <property type="evidence" value="ECO:0007669"/>
    <property type="project" value="TreeGrafter"/>
</dbReference>
<evidence type="ECO:0000256" key="2">
    <source>
        <dbReference type="ARBA" id="ARBA00026073"/>
    </source>
</evidence>
<dbReference type="NCBIfam" id="NF006316">
    <property type="entry name" value="PRK08517.1"/>
    <property type="match status" value="1"/>
</dbReference>
<dbReference type="OrthoDB" id="9804290at2"/>
<evidence type="ECO:0000313" key="5">
    <source>
        <dbReference type="Proteomes" id="UP000256695"/>
    </source>
</evidence>
<protein>
    <submittedName>
        <fullName evidence="4">3'-5' exonuclease</fullName>
    </submittedName>
</protein>
<dbReference type="InterPro" id="IPR036397">
    <property type="entry name" value="RNaseH_sf"/>
</dbReference>
<evidence type="ECO:0000313" key="4">
    <source>
        <dbReference type="EMBL" id="RDU72452.1"/>
    </source>
</evidence>
<organism evidence="4 5">
    <name type="scientific">Helicobacter anseris</name>
    <dbReference type="NCBI Taxonomy" id="375926"/>
    <lineage>
        <taxon>Bacteria</taxon>
        <taxon>Pseudomonadati</taxon>
        <taxon>Campylobacterota</taxon>
        <taxon>Epsilonproteobacteria</taxon>
        <taxon>Campylobacterales</taxon>
        <taxon>Helicobacteraceae</taxon>
        <taxon>Helicobacter</taxon>
    </lineage>
</organism>
<dbReference type="InterPro" id="IPR012337">
    <property type="entry name" value="RNaseH-like_sf"/>
</dbReference>
<dbReference type="NCBIfam" id="TIGR00573">
    <property type="entry name" value="dnaq"/>
    <property type="match status" value="1"/>
</dbReference>
<dbReference type="GO" id="GO:0003677">
    <property type="term" value="F:DNA binding"/>
    <property type="evidence" value="ECO:0007669"/>
    <property type="project" value="InterPro"/>
</dbReference>
<keyword evidence="4" id="KW-0269">Exonuclease</keyword>
<dbReference type="FunFam" id="3.30.420.10:FF:000045">
    <property type="entry name" value="3'-5' exonuclease DinG"/>
    <property type="match status" value="1"/>
</dbReference>
<dbReference type="InterPro" id="IPR013520">
    <property type="entry name" value="Ribonucl_H"/>
</dbReference>
<dbReference type="GO" id="GO:0005829">
    <property type="term" value="C:cytosol"/>
    <property type="evidence" value="ECO:0007669"/>
    <property type="project" value="TreeGrafter"/>
</dbReference>
<dbReference type="PANTHER" id="PTHR30231">
    <property type="entry name" value="DNA POLYMERASE III SUBUNIT EPSILON"/>
    <property type="match status" value="1"/>
</dbReference>
<feature type="domain" description="Exonuclease" evidence="3">
    <location>
        <begin position="67"/>
        <end position="231"/>
    </location>
</feature>
<dbReference type="Gene3D" id="3.30.420.10">
    <property type="entry name" value="Ribonuclease H-like superfamily/Ribonuclease H"/>
    <property type="match status" value="1"/>
</dbReference>
<accession>A0A3D8J4L1</accession>
<dbReference type="InterPro" id="IPR006054">
    <property type="entry name" value="DnaQ"/>
</dbReference>
<gene>
    <name evidence="4" type="ORF">CQA57_06825</name>
</gene>
<proteinExistence type="predicted"/>
<reference evidence="4 5" key="1">
    <citation type="submission" date="2018-04" db="EMBL/GenBank/DDBJ databases">
        <title>Novel Campyloabacter and Helicobacter Species and Strains.</title>
        <authorList>
            <person name="Mannion A.J."/>
            <person name="Shen Z."/>
            <person name="Fox J.G."/>
        </authorList>
    </citation>
    <scope>NUCLEOTIDE SEQUENCE [LARGE SCALE GENOMIC DNA]</scope>
    <source>
        <strain evidence="4 5">MIT 04-9362</strain>
    </source>
</reference>
<sequence length="248" mass="28565">MIYNKIYNKFQAKKVSKQSFLSYVKNLFEIDNDELALEILKTAGFWVLEKDDFLELETSYKDYKNTTFCFVDIETTGSKPLQSQIIEIGAIKYHNGKIIDKFQTLVFADFIPQNIIELTNIHTEMLQDAPSEKNALNAFRKFLGDSVFVAHNVNFDYSFISQRISVYGEVGLLNPRICTVELSRKSILSLRHSLAYLNKFLGINIHNNHRAYEDALACLRVFEIAMLNLPKGIKSVQDLIEFSRGKKI</sequence>
<keyword evidence="4" id="KW-0378">Hydrolase</keyword>
<dbReference type="AlphaFoldDB" id="A0A3D8J4L1"/>
<dbReference type="GO" id="GO:0003887">
    <property type="term" value="F:DNA-directed DNA polymerase activity"/>
    <property type="evidence" value="ECO:0007669"/>
    <property type="project" value="InterPro"/>
</dbReference>
<dbReference type="Pfam" id="PF00929">
    <property type="entry name" value="RNase_T"/>
    <property type="match status" value="1"/>
</dbReference>
<keyword evidence="5" id="KW-1185">Reference proteome</keyword>
<dbReference type="CDD" id="cd06127">
    <property type="entry name" value="DEDDh"/>
    <property type="match status" value="1"/>
</dbReference>
<dbReference type="EMBL" id="NXLX01000020">
    <property type="protein sequence ID" value="RDU72452.1"/>
    <property type="molecule type" value="Genomic_DNA"/>
</dbReference>
<dbReference type="GO" id="GO:0045004">
    <property type="term" value="P:DNA replication proofreading"/>
    <property type="evidence" value="ECO:0007669"/>
    <property type="project" value="TreeGrafter"/>
</dbReference>
<dbReference type="SUPFAM" id="SSF53098">
    <property type="entry name" value="Ribonuclease H-like"/>
    <property type="match status" value="1"/>
</dbReference>
<evidence type="ECO:0000259" key="3">
    <source>
        <dbReference type="SMART" id="SM00479"/>
    </source>
</evidence>
<name>A0A3D8J4L1_9HELI</name>
<dbReference type="RefSeq" id="WP_115579491.1">
    <property type="nucleotide sequence ID" value="NZ_NXLX01000020.1"/>
</dbReference>
<comment type="subunit">
    <text evidence="2">DNA polymerase III contains a core (composed of alpha, epsilon and theta chains) that associates with a tau subunit. This core dimerizes to form the POLIII' complex. PolIII' associates with the gamma complex (composed of gamma, delta, delta', psi and chi chains) and with the beta chain to form the complete DNA polymerase III complex.</text>
</comment>
<comment type="function">
    <text evidence="1">DNA polymerase III is a complex, multichain enzyme responsible for most of the replicative synthesis in bacteria. The epsilon subunit contain the editing function and is a proofreading 3'-5' exonuclease.</text>
</comment>
<dbReference type="Proteomes" id="UP000256695">
    <property type="component" value="Unassembled WGS sequence"/>
</dbReference>
<comment type="caution">
    <text evidence="4">The sequence shown here is derived from an EMBL/GenBank/DDBJ whole genome shotgun (WGS) entry which is preliminary data.</text>
</comment>
<dbReference type="PANTHER" id="PTHR30231:SF41">
    <property type="entry name" value="DNA POLYMERASE III SUBUNIT EPSILON"/>
    <property type="match status" value="1"/>
</dbReference>
<keyword evidence="4" id="KW-0540">Nuclease</keyword>